<evidence type="ECO:0000259" key="12">
    <source>
        <dbReference type="Pfam" id="PF06750"/>
    </source>
</evidence>
<comment type="similarity">
    <text evidence="2 8">Belongs to the peptidase A24 family.</text>
</comment>
<evidence type="ECO:0000256" key="9">
    <source>
        <dbReference type="RuleBase" id="RU003794"/>
    </source>
</evidence>
<evidence type="ECO:0000256" key="7">
    <source>
        <dbReference type="ARBA" id="ARBA00023136"/>
    </source>
</evidence>
<dbReference type="Gene3D" id="1.20.120.1220">
    <property type="match status" value="1"/>
</dbReference>
<dbReference type="EMBL" id="CP000356">
    <property type="protein sequence ID" value="ABF52049.1"/>
    <property type="molecule type" value="Genomic_DNA"/>
</dbReference>
<dbReference type="Pfam" id="PF01478">
    <property type="entry name" value="Peptidase_A24"/>
    <property type="match status" value="1"/>
</dbReference>
<evidence type="ECO:0000313" key="13">
    <source>
        <dbReference type="EMBL" id="ABF52049.1"/>
    </source>
</evidence>
<dbReference type="Proteomes" id="UP000006578">
    <property type="component" value="Chromosome"/>
</dbReference>
<feature type="transmembrane region" description="Helical" evidence="10">
    <location>
        <begin position="237"/>
        <end position="258"/>
    </location>
</feature>
<evidence type="ECO:0000259" key="11">
    <source>
        <dbReference type="Pfam" id="PF01478"/>
    </source>
</evidence>
<feature type="transmembrane region" description="Helical" evidence="10">
    <location>
        <begin position="161"/>
        <end position="181"/>
    </location>
</feature>
<accession>Q1GWC3</accession>
<dbReference type="InterPro" id="IPR050882">
    <property type="entry name" value="Prepilin_peptidase/N-MTase"/>
</dbReference>
<dbReference type="GO" id="GO:0008168">
    <property type="term" value="F:methyltransferase activity"/>
    <property type="evidence" value="ECO:0007669"/>
    <property type="project" value="UniProtKB-KW"/>
</dbReference>
<dbReference type="GO" id="GO:0006465">
    <property type="term" value="P:signal peptide processing"/>
    <property type="evidence" value="ECO:0007669"/>
    <property type="project" value="TreeGrafter"/>
</dbReference>
<dbReference type="EC" id="2.1.1.-" evidence="9"/>
<keyword evidence="9" id="KW-0489">Methyltransferase</keyword>
<dbReference type="eggNOG" id="COG1989">
    <property type="taxonomic scope" value="Bacteria"/>
</dbReference>
<dbReference type="RefSeq" id="WP_011540640.1">
    <property type="nucleotide sequence ID" value="NC_008048.1"/>
</dbReference>
<name>Q1GWC3_SPHAL</name>
<keyword evidence="9" id="KW-0808">Transferase</keyword>
<dbReference type="GO" id="GO:0004190">
    <property type="term" value="F:aspartic-type endopeptidase activity"/>
    <property type="evidence" value="ECO:0007669"/>
    <property type="project" value="UniProtKB-EC"/>
</dbReference>
<keyword evidence="7 10" id="KW-0472">Membrane</keyword>
<sequence length="260" mass="27476">MVDQSLKILDALPFGTGILLAGLTGLLLGSFIATLVLRWPEGRSLLGRSQCDGCGRALGVRDLVPLVSAALSRGRCRTCGARINPFHGRVELVSALIGAGALALLPGTAGWLWALFGWLLLPLALLDARHFWLPDRLTLLLAVTGVLLAGPMLGTSLVDRWVGALVGGGTLALLAWLYARARRREGMGGGDPKLVAATGAWLGWQALPLMLLLASLGGIIWALVVQRKGDQPLGERRVPFGMFLCGAAFAAVPLWPLIAR</sequence>
<keyword evidence="9" id="KW-0645">Protease</keyword>
<dbReference type="GO" id="GO:0005886">
    <property type="term" value="C:plasma membrane"/>
    <property type="evidence" value="ECO:0007669"/>
    <property type="project" value="UniProtKB-SubCell"/>
</dbReference>
<keyword evidence="14" id="KW-1185">Reference proteome</keyword>
<evidence type="ECO:0000256" key="5">
    <source>
        <dbReference type="ARBA" id="ARBA00022692"/>
    </source>
</evidence>
<dbReference type="PANTHER" id="PTHR30487:SF0">
    <property type="entry name" value="PREPILIN LEADER PEPTIDASE_N-METHYLTRANSFERASE-RELATED"/>
    <property type="match status" value="1"/>
</dbReference>
<evidence type="ECO:0000256" key="10">
    <source>
        <dbReference type="SAM" id="Phobius"/>
    </source>
</evidence>
<comment type="subcellular location">
    <subcellularLocation>
        <location evidence="1">Cell inner membrane</location>
        <topology evidence="1">Multi-pass membrane protein</topology>
    </subcellularLocation>
    <subcellularLocation>
        <location evidence="9">Cell membrane</location>
        <topology evidence="9">Multi-pass membrane protein</topology>
    </subcellularLocation>
</comment>
<feature type="transmembrane region" description="Helical" evidence="10">
    <location>
        <begin position="12"/>
        <end position="37"/>
    </location>
</feature>
<dbReference type="PANTHER" id="PTHR30487">
    <property type="entry name" value="TYPE 4 PREPILIN-LIKE PROTEINS LEADER PEPTIDE-PROCESSING ENZYME"/>
    <property type="match status" value="1"/>
</dbReference>
<evidence type="ECO:0000313" key="14">
    <source>
        <dbReference type="Proteomes" id="UP000006578"/>
    </source>
</evidence>
<keyword evidence="4" id="KW-0997">Cell inner membrane</keyword>
<dbReference type="KEGG" id="sal:Sala_0326"/>
<feature type="transmembrane region" description="Helical" evidence="10">
    <location>
        <begin position="92"/>
        <end position="116"/>
    </location>
</feature>
<dbReference type="GO" id="GO:0032259">
    <property type="term" value="P:methylation"/>
    <property type="evidence" value="ECO:0007669"/>
    <property type="project" value="UniProtKB-KW"/>
</dbReference>
<comment type="catalytic activity">
    <reaction evidence="9">
        <text>Typically cleaves a -Gly-|-Phe- bond to release an N-terminal, basic peptide of 5-8 residues from type IV prepilin, and then N-methylates the new N-terminal amino group, the methyl donor being S-adenosyl-L-methionine.</text>
        <dbReference type="EC" id="3.4.23.43"/>
    </reaction>
</comment>
<feature type="transmembrane region" description="Helical" evidence="10">
    <location>
        <begin position="201"/>
        <end position="225"/>
    </location>
</feature>
<gene>
    <name evidence="13" type="ordered locus">Sala_0326</name>
</gene>
<proteinExistence type="inferred from homology"/>
<dbReference type="AlphaFoldDB" id="Q1GWC3"/>
<keyword evidence="9" id="KW-0511">Multifunctional enzyme</keyword>
<dbReference type="EC" id="3.4.23.43" evidence="9"/>
<evidence type="ECO:0000256" key="8">
    <source>
        <dbReference type="RuleBase" id="RU003793"/>
    </source>
</evidence>
<organism evidence="13 14">
    <name type="scientific">Sphingopyxis alaskensis (strain DSM 13593 / LMG 18877 / RB2256)</name>
    <name type="common">Sphingomonas alaskensis</name>
    <dbReference type="NCBI Taxonomy" id="317655"/>
    <lineage>
        <taxon>Bacteria</taxon>
        <taxon>Pseudomonadati</taxon>
        <taxon>Pseudomonadota</taxon>
        <taxon>Alphaproteobacteria</taxon>
        <taxon>Sphingomonadales</taxon>
        <taxon>Sphingomonadaceae</taxon>
        <taxon>Sphingopyxis</taxon>
    </lineage>
</organism>
<protein>
    <recommendedName>
        <fullName evidence="9">Prepilin leader peptidase/N-methyltransferase</fullName>
        <ecNumber evidence="9">2.1.1.-</ecNumber>
        <ecNumber evidence="9">3.4.23.43</ecNumber>
    </recommendedName>
</protein>
<keyword evidence="6 10" id="KW-1133">Transmembrane helix</keyword>
<dbReference type="InterPro" id="IPR010627">
    <property type="entry name" value="Prepilin_pept_A24_N"/>
</dbReference>
<evidence type="ECO:0000256" key="2">
    <source>
        <dbReference type="ARBA" id="ARBA00005801"/>
    </source>
</evidence>
<keyword evidence="5 9" id="KW-0812">Transmembrane</keyword>
<reference evidence="13 14" key="1">
    <citation type="journal article" date="2009" name="Proc. Natl. Acad. Sci. U.S.A.">
        <title>The genomic basis of trophic strategy in marine bacteria.</title>
        <authorList>
            <person name="Lauro F.M."/>
            <person name="McDougald D."/>
            <person name="Thomas T."/>
            <person name="Williams T.J."/>
            <person name="Egan S."/>
            <person name="Rice S."/>
            <person name="DeMaere M.Z."/>
            <person name="Ting L."/>
            <person name="Ertan H."/>
            <person name="Johnson J."/>
            <person name="Ferriera S."/>
            <person name="Lapidus A."/>
            <person name="Anderson I."/>
            <person name="Kyrpides N."/>
            <person name="Munk A.C."/>
            <person name="Detter C."/>
            <person name="Han C.S."/>
            <person name="Brown M.V."/>
            <person name="Robb F.T."/>
            <person name="Kjelleberg S."/>
            <person name="Cavicchioli R."/>
        </authorList>
    </citation>
    <scope>NUCLEOTIDE SEQUENCE [LARGE SCALE GENOMIC DNA]</scope>
    <source>
        <strain evidence="14">DSM 13593 / LMG 18877 / RB2256</strain>
    </source>
</reference>
<keyword evidence="9 13" id="KW-0378">Hydrolase</keyword>
<dbReference type="STRING" id="317655.Sala_0326"/>
<dbReference type="InterPro" id="IPR014032">
    <property type="entry name" value="Peptidase_A24A_bac"/>
</dbReference>
<evidence type="ECO:0000256" key="4">
    <source>
        <dbReference type="ARBA" id="ARBA00022519"/>
    </source>
</evidence>
<evidence type="ECO:0000256" key="1">
    <source>
        <dbReference type="ARBA" id="ARBA00004429"/>
    </source>
</evidence>
<evidence type="ECO:0000256" key="6">
    <source>
        <dbReference type="ARBA" id="ARBA00022989"/>
    </source>
</evidence>
<feature type="domain" description="Prepilin type IV endopeptidase peptidase" evidence="11">
    <location>
        <begin position="115"/>
        <end position="223"/>
    </location>
</feature>
<dbReference type="HOGENOM" id="CLU_057101_0_0_5"/>
<dbReference type="Pfam" id="PF06750">
    <property type="entry name" value="A24_N_bact"/>
    <property type="match status" value="1"/>
</dbReference>
<evidence type="ECO:0000256" key="3">
    <source>
        <dbReference type="ARBA" id="ARBA00022475"/>
    </source>
</evidence>
<dbReference type="InterPro" id="IPR000045">
    <property type="entry name" value="Prepilin_IV_endopep_pep"/>
</dbReference>
<keyword evidence="3" id="KW-1003">Cell membrane</keyword>
<dbReference type="PRINTS" id="PR00864">
    <property type="entry name" value="PREPILNPTASE"/>
</dbReference>
<feature type="domain" description="Prepilin peptidase A24 N-terminal" evidence="12">
    <location>
        <begin position="23"/>
        <end position="99"/>
    </location>
</feature>
<comment type="function">
    <text evidence="9">Plays an essential role in type IV pili and type II pseudopili formation by proteolytically removing the leader sequence from substrate proteins and subsequently monomethylating the alpha-amino group of the newly exposed N-terminal phenylalanine.</text>
</comment>